<gene>
    <name evidence="1" type="ORF">M413DRAFT_442664</name>
</gene>
<keyword evidence="2" id="KW-1185">Reference proteome</keyword>
<name>A0A0C3CKS7_HEBCY</name>
<dbReference type="Proteomes" id="UP000053424">
    <property type="component" value="Unassembled WGS sequence"/>
</dbReference>
<dbReference type="AlphaFoldDB" id="A0A0C3CKS7"/>
<dbReference type="OrthoDB" id="2788229at2759"/>
<evidence type="ECO:0000313" key="2">
    <source>
        <dbReference type="Proteomes" id="UP000053424"/>
    </source>
</evidence>
<accession>A0A0C3CKS7</accession>
<evidence type="ECO:0000313" key="1">
    <source>
        <dbReference type="EMBL" id="KIM44709.1"/>
    </source>
</evidence>
<reference evidence="1 2" key="1">
    <citation type="submission" date="2014-04" db="EMBL/GenBank/DDBJ databases">
        <authorList>
            <consortium name="DOE Joint Genome Institute"/>
            <person name="Kuo A."/>
            <person name="Gay G."/>
            <person name="Dore J."/>
            <person name="Kohler A."/>
            <person name="Nagy L.G."/>
            <person name="Floudas D."/>
            <person name="Copeland A."/>
            <person name="Barry K.W."/>
            <person name="Cichocki N."/>
            <person name="Veneault-Fourrey C."/>
            <person name="LaButti K."/>
            <person name="Lindquist E.A."/>
            <person name="Lipzen A."/>
            <person name="Lundell T."/>
            <person name="Morin E."/>
            <person name="Murat C."/>
            <person name="Sun H."/>
            <person name="Tunlid A."/>
            <person name="Henrissat B."/>
            <person name="Grigoriev I.V."/>
            <person name="Hibbett D.S."/>
            <person name="Martin F."/>
            <person name="Nordberg H.P."/>
            <person name="Cantor M.N."/>
            <person name="Hua S.X."/>
        </authorList>
    </citation>
    <scope>NUCLEOTIDE SEQUENCE [LARGE SCALE GENOMIC DNA]</scope>
    <source>
        <strain evidence="2">h7</strain>
    </source>
</reference>
<reference evidence="2" key="2">
    <citation type="submission" date="2015-01" db="EMBL/GenBank/DDBJ databases">
        <title>Evolutionary Origins and Diversification of the Mycorrhizal Mutualists.</title>
        <authorList>
            <consortium name="DOE Joint Genome Institute"/>
            <consortium name="Mycorrhizal Genomics Consortium"/>
            <person name="Kohler A."/>
            <person name="Kuo A."/>
            <person name="Nagy L.G."/>
            <person name="Floudas D."/>
            <person name="Copeland A."/>
            <person name="Barry K.W."/>
            <person name="Cichocki N."/>
            <person name="Veneault-Fourrey C."/>
            <person name="LaButti K."/>
            <person name="Lindquist E.A."/>
            <person name="Lipzen A."/>
            <person name="Lundell T."/>
            <person name="Morin E."/>
            <person name="Murat C."/>
            <person name="Riley R."/>
            <person name="Ohm R."/>
            <person name="Sun H."/>
            <person name="Tunlid A."/>
            <person name="Henrissat B."/>
            <person name="Grigoriev I.V."/>
            <person name="Hibbett D.S."/>
            <person name="Martin F."/>
        </authorList>
    </citation>
    <scope>NUCLEOTIDE SEQUENCE [LARGE SCALE GENOMIC DNA]</scope>
    <source>
        <strain evidence="2">h7</strain>
    </source>
</reference>
<dbReference type="EMBL" id="KN831773">
    <property type="protein sequence ID" value="KIM44709.1"/>
    <property type="molecule type" value="Genomic_DNA"/>
</dbReference>
<sequence>MVEFLRFFPNLETMDLEIDPSFDYEARLGQGDVVNLKLLSSLKSLSLQVSALLARTDPLPWLLAFLSSASPDNALEVLSLTCVIDKPPPSLTIQAFDNTLMGWRSLDELLTRPSFGHLQRFRLDFSLDNPIGDDSPRQIADEFTKQLQSLSKKGVLEVDACEGGGNGLRVS</sequence>
<organism evidence="1 2">
    <name type="scientific">Hebeloma cylindrosporum</name>
    <dbReference type="NCBI Taxonomy" id="76867"/>
    <lineage>
        <taxon>Eukaryota</taxon>
        <taxon>Fungi</taxon>
        <taxon>Dikarya</taxon>
        <taxon>Basidiomycota</taxon>
        <taxon>Agaricomycotina</taxon>
        <taxon>Agaricomycetes</taxon>
        <taxon>Agaricomycetidae</taxon>
        <taxon>Agaricales</taxon>
        <taxon>Agaricineae</taxon>
        <taxon>Hymenogastraceae</taxon>
        <taxon>Hebeloma</taxon>
    </lineage>
</organism>
<dbReference type="HOGENOM" id="CLU_1563067_0_0_1"/>
<protein>
    <submittedName>
        <fullName evidence="1">Uncharacterized protein</fullName>
    </submittedName>
</protein>
<proteinExistence type="predicted"/>